<evidence type="ECO:0000256" key="1">
    <source>
        <dbReference type="SAM" id="Phobius"/>
    </source>
</evidence>
<evidence type="ECO:0000313" key="3">
    <source>
        <dbReference type="Proteomes" id="UP000253410"/>
    </source>
</evidence>
<keyword evidence="1" id="KW-0472">Membrane</keyword>
<gene>
    <name evidence="2" type="ORF">DF182_07350</name>
</gene>
<comment type="caution">
    <text evidence="2">The sequence shown here is derived from an EMBL/GenBank/DDBJ whole genome shotgun (WGS) entry which is preliminary data.</text>
</comment>
<sequence length="66" mass="7609">MKSSIVLPDSLKDLESLQVIRFENFFVFGELYISFIIQFEILSQKHLKMCLKNLNKLKSLKNSGGS</sequence>
<keyword evidence="1" id="KW-0812">Transmembrane</keyword>
<protein>
    <submittedName>
        <fullName evidence="2">Uncharacterized protein</fullName>
    </submittedName>
</protein>
<dbReference type="AlphaFoldDB" id="A0A365Y364"/>
<dbReference type="EMBL" id="QFFJ01000001">
    <property type="protein sequence ID" value="RBL92394.1"/>
    <property type="molecule type" value="Genomic_DNA"/>
</dbReference>
<keyword evidence="1" id="KW-1133">Transmembrane helix</keyword>
<dbReference type="Proteomes" id="UP000253410">
    <property type="component" value="Unassembled WGS sequence"/>
</dbReference>
<proteinExistence type="predicted"/>
<accession>A0A365Y364</accession>
<reference evidence="2 3" key="1">
    <citation type="submission" date="2018-05" db="EMBL/GenBank/DDBJ databases">
        <title>Chitinophaga sp. K3CV102501T nov., isolated from isolated from a monsoon evergreen broad-leaved forest soil.</title>
        <authorList>
            <person name="Lv Y."/>
        </authorList>
    </citation>
    <scope>NUCLEOTIDE SEQUENCE [LARGE SCALE GENOMIC DNA]</scope>
    <source>
        <strain evidence="2 3">GDMCC 1.1325</strain>
    </source>
</reference>
<organism evidence="2 3">
    <name type="scientific">Chitinophaga flava</name>
    <dbReference type="NCBI Taxonomy" id="2259036"/>
    <lineage>
        <taxon>Bacteria</taxon>
        <taxon>Pseudomonadati</taxon>
        <taxon>Bacteroidota</taxon>
        <taxon>Chitinophagia</taxon>
        <taxon>Chitinophagales</taxon>
        <taxon>Chitinophagaceae</taxon>
        <taxon>Chitinophaga</taxon>
    </lineage>
</organism>
<keyword evidence="3" id="KW-1185">Reference proteome</keyword>
<name>A0A365Y364_9BACT</name>
<feature type="transmembrane region" description="Helical" evidence="1">
    <location>
        <begin position="20"/>
        <end position="42"/>
    </location>
</feature>
<evidence type="ECO:0000313" key="2">
    <source>
        <dbReference type="EMBL" id="RBL92394.1"/>
    </source>
</evidence>